<dbReference type="Gene3D" id="1.10.287.950">
    <property type="entry name" value="Methyl-accepting chemotaxis protein"/>
    <property type="match status" value="1"/>
</dbReference>
<feature type="transmembrane region" description="Helical" evidence="6">
    <location>
        <begin position="41"/>
        <end position="64"/>
    </location>
</feature>
<dbReference type="CDD" id="cd06225">
    <property type="entry name" value="HAMP"/>
    <property type="match status" value="1"/>
</dbReference>
<keyword evidence="6" id="KW-0472">Membrane</keyword>
<dbReference type="GO" id="GO:0007165">
    <property type="term" value="P:signal transduction"/>
    <property type="evidence" value="ECO:0007669"/>
    <property type="project" value="UniProtKB-KW"/>
</dbReference>
<evidence type="ECO:0000256" key="2">
    <source>
        <dbReference type="ARBA" id="ARBA00022481"/>
    </source>
</evidence>
<dbReference type="Proteomes" id="UP000321832">
    <property type="component" value="Unassembled WGS sequence"/>
</dbReference>
<sequence>MDWIRNVSLVRRVVIGFTVMGLWCAALGAAAIWALQTGRTGAGMAIGAAAAVGCLSAWLAGWVIRASIKESVESTVDAVVRIAGGDLETKIESPGKDEISWLRAELNGMRKKLRKMVLEVRQTADSVNHASAEIASGNGDLSARTESQASALQQTASSMQQLAQSVHHNAENTHKAREEVTQSSSVAGRGAQTMQDVVSRMNEIHASATRIGEIVGVIDGIAFQTNILALNAAVEAARAGEHGRGFAVVASEVRALAQRSSTAAREIKALISDSTTKVDAGSKLVNDAGRTMQEILDSVKRVSTLIGEIAEAGESQSSGIAEINQAVAQIDTMTQQNAALVEQLAAAAQSLQGQSGQLTSSMGSFRVAA</sequence>
<proteinExistence type="inferred from homology"/>
<feature type="transmembrane region" description="Helical" evidence="6">
    <location>
        <begin position="12"/>
        <end position="35"/>
    </location>
</feature>
<evidence type="ECO:0000313" key="9">
    <source>
        <dbReference type="EMBL" id="TXC65769.1"/>
    </source>
</evidence>
<dbReference type="PANTHER" id="PTHR43531:SF14">
    <property type="entry name" value="METHYL-ACCEPTING CHEMOTAXIS PROTEIN I-RELATED"/>
    <property type="match status" value="1"/>
</dbReference>
<dbReference type="PROSITE" id="PS50885">
    <property type="entry name" value="HAMP"/>
    <property type="match status" value="1"/>
</dbReference>
<keyword evidence="6" id="KW-0812">Transmembrane</keyword>
<dbReference type="GO" id="GO:0006935">
    <property type="term" value="P:chemotaxis"/>
    <property type="evidence" value="ECO:0007669"/>
    <property type="project" value="InterPro"/>
</dbReference>
<dbReference type="GO" id="GO:0005886">
    <property type="term" value="C:plasma membrane"/>
    <property type="evidence" value="ECO:0007669"/>
    <property type="project" value="TreeGrafter"/>
</dbReference>
<dbReference type="Pfam" id="PF00015">
    <property type="entry name" value="MCPsignal"/>
    <property type="match status" value="1"/>
</dbReference>
<accession>A0A5C6TZE3</accession>
<dbReference type="CDD" id="cd11386">
    <property type="entry name" value="MCP_signal"/>
    <property type="match status" value="1"/>
</dbReference>
<comment type="caution">
    <text evidence="9">The sequence shown here is derived from an EMBL/GenBank/DDBJ whole genome shotgun (WGS) entry which is preliminary data.</text>
</comment>
<dbReference type="AlphaFoldDB" id="A0A5C6TZE3"/>
<evidence type="ECO:0000256" key="3">
    <source>
        <dbReference type="ARBA" id="ARBA00029447"/>
    </source>
</evidence>
<organism evidence="9 10">
    <name type="scientific">Piscinibacter aquaticus</name>
    <dbReference type="NCBI Taxonomy" id="392597"/>
    <lineage>
        <taxon>Bacteria</taxon>
        <taxon>Pseudomonadati</taxon>
        <taxon>Pseudomonadota</taxon>
        <taxon>Betaproteobacteria</taxon>
        <taxon>Burkholderiales</taxon>
        <taxon>Sphaerotilaceae</taxon>
        <taxon>Piscinibacter</taxon>
    </lineage>
</organism>
<comment type="similarity">
    <text evidence="3">Belongs to the methyl-accepting chemotaxis (MCP) protein family.</text>
</comment>
<dbReference type="FunFam" id="1.10.287.950:FF:000001">
    <property type="entry name" value="Methyl-accepting chemotaxis sensory transducer"/>
    <property type="match status" value="1"/>
</dbReference>
<dbReference type="EMBL" id="VOPW01000001">
    <property type="protein sequence ID" value="TXC65769.1"/>
    <property type="molecule type" value="Genomic_DNA"/>
</dbReference>
<dbReference type="InterPro" id="IPR003660">
    <property type="entry name" value="HAMP_dom"/>
</dbReference>
<feature type="region of interest" description="Disordered" evidence="5">
    <location>
        <begin position="147"/>
        <end position="190"/>
    </location>
</feature>
<evidence type="ECO:0000259" key="8">
    <source>
        <dbReference type="PROSITE" id="PS50885"/>
    </source>
</evidence>
<keyword evidence="2" id="KW-0488">Methylation</keyword>
<dbReference type="Pfam" id="PF00672">
    <property type="entry name" value="HAMP"/>
    <property type="match status" value="1"/>
</dbReference>
<dbReference type="SUPFAM" id="SSF58104">
    <property type="entry name" value="Methyl-accepting chemotaxis protein (MCP) signaling domain"/>
    <property type="match status" value="1"/>
</dbReference>
<feature type="domain" description="Methyl-accepting transducer" evidence="7">
    <location>
        <begin position="123"/>
        <end position="352"/>
    </location>
</feature>
<evidence type="ECO:0000256" key="1">
    <source>
        <dbReference type="ARBA" id="ARBA00004370"/>
    </source>
</evidence>
<feature type="domain" description="HAMP" evidence="8">
    <location>
        <begin position="66"/>
        <end position="118"/>
    </location>
</feature>
<dbReference type="SMART" id="SM00304">
    <property type="entry name" value="HAMP"/>
    <property type="match status" value="1"/>
</dbReference>
<dbReference type="SMART" id="SM00283">
    <property type="entry name" value="MA"/>
    <property type="match status" value="1"/>
</dbReference>
<keyword evidence="4" id="KW-0807">Transducer</keyword>
<evidence type="ECO:0000256" key="4">
    <source>
        <dbReference type="PROSITE-ProRule" id="PRU00284"/>
    </source>
</evidence>
<feature type="compositionally biased region" description="Polar residues" evidence="5">
    <location>
        <begin position="181"/>
        <end position="190"/>
    </location>
</feature>
<feature type="compositionally biased region" description="Low complexity" evidence="5">
    <location>
        <begin position="147"/>
        <end position="165"/>
    </location>
</feature>
<dbReference type="PANTHER" id="PTHR43531">
    <property type="entry name" value="PROTEIN ICFG"/>
    <property type="match status" value="1"/>
</dbReference>
<keyword evidence="6" id="KW-1133">Transmembrane helix</keyword>
<dbReference type="PROSITE" id="PS50111">
    <property type="entry name" value="CHEMOTAXIS_TRANSDUC_2"/>
    <property type="match status" value="1"/>
</dbReference>
<comment type="subcellular location">
    <subcellularLocation>
        <location evidence="1">Membrane</location>
    </subcellularLocation>
</comment>
<dbReference type="GO" id="GO:0004888">
    <property type="term" value="F:transmembrane signaling receptor activity"/>
    <property type="evidence" value="ECO:0007669"/>
    <property type="project" value="InterPro"/>
</dbReference>
<dbReference type="InterPro" id="IPR051310">
    <property type="entry name" value="MCP_chemotaxis"/>
</dbReference>
<keyword evidence="10" id="KW-1185">Reference proteome</keyword>
<name>A0A5C6TZE3_9BURK</name>
<protein>
    <submittedName>
        <fullName evidence="9">HAMP domain-containing protein</fullName>
    </submittedName>
</protein>
<evidence type="ECO:0000313" key="10">
    <source>
        <dbReference type="Proteomes" id="UP000321832"/>
    </source>
</evidence>
<evidence type="ECO:0000256" key="6">
    <source>
        <dbReference type="SAM" id="Phobius"/>
    </source>
</evidence>
<evidence type="ECO:0000259" key="7">
    <source>
        <dbReference type="PROSITE" id="PS50111"/>
    </source>
</evidence>
<dbReference type="InterPro" id="IPR004089">
    <property type="entry name" value="MCPsignal_dom"/>
</dbReference>
<gene>
    <name evidence="9" type="ORF">FSC37_06180</name>
</gene>
<evidence type="ECO:0000256" key="5">
    <source>
        <dbReference type="SAM" id="MobiDB-lite"/>
    </source>
</evidence>
<reference evidence="9 10" key="1">
    <citation type="submission" date="2019-08" db="EMBL/GenBank/DDBJ databases">
        <authorList>
            <person name="Khan S.A."/>
            <person name="Jeon C.O."/>
            <person name="Jeong S.E."/>
        </authorList>
    </citation>
    <scope>NUCLEOTIDE SEQUENCE [LARGE SCALE GENOMIC DNA]</scope>
    <source>
        <strain evidence="10">IMCC1728</strain>
    </source>
</reference>
<feature type="compositionally biased region" description="Basic and acidic residues" evidence="5">
    <location>
        <begin position="168"/>
        <end position="180"/>
    </location>
</feature>
<dbReference type="InterPro" id="IPR004090">
    <property type="entry name" value="Chemotax_Me-accpt_rcpt"/>
</dbReference>
<dbReference type="PRINTS" id="PR00260">
    <property type="entry name" value="CHEMTRNSDUCR"/>
</dbReference>